<dbReference type="STRING" id="30019.A0A0M5IX17"/>
<dbReference type="PANTHER" id="PTHR15326">
    <property type="entry name" value="SPERMATOGENESIS-ASSOCIATED PROTEIN 2/TAMOZHENNIC"/>
    <property type="match status" value="1"/>
</dbReference>
<dbReference type="OMA" id="QDMYVYA"/>
<dbReference type="SMART" id="SM00547">
    <property type="entry name" value="ZnF_RBZ"/>
    <property type="match status" value="1"/>
</dbReference>
<dbReference type="InterPro" id="IPR036339">
    <property type="entry name" value="PUB-like_dom_sf"/>
</dbReference>
<dbReference type="InterPro" id="IPR036443">
    <property type="entry name" value="Znf_RanBP2_sf"/>
</dbReference>
<feature type="domain" description="RanBP2-type" evidence="5">
    <location>
        <begin position="721"/>
        <end position="740"/>
    </location>
</feature>
<dbReference type="AlphaFoldDB" id="A0A0M5IX17"/>
<dbReference type="Gene3D" id="2.30.30.380">
    <property type="entry name" value="Zn-finger domain of Sec23/24"/>
    <property type="match status" value="1"/>
</dbReference>
<feature type="compositionally biased region" description="Basic and acidic residues" evidence="4">
    <location>
        <begin position="626"/>
        <end position="657"/>
    </location>
</feature>
<sequence length="762" mass="85234">MSDFLSRDILPELWNEILRRHWSYLETEESILKLEERKKLEGCLKEFLCVVPHDRKFFLPETGHVLRKTVCELTNFNAQQAIVGFEAISQYANNLFTKPWRKEFRVLKTYSGSYQHEVESNLLDADKLFIAMGYRRIAEDTFVLEGPICPDQVTNVSRDAMAAYVECQIMKHIYAGLHTAGFSCSWQDIFHYRELYAGGTTQSIKGLAHRLHESQLRKEQQQRQQHTENTYSNVSSSREQDKSGCALHGQLLHGVNNCALRATNGHVPAPPTNLNCLYQQQQQQQQVAPNLMTHSRSLEHYQEPLGSLPQRHSFDQQPKHCQQHPHAQLYETPYDCLDGLSLGGGSSASYAAVAGAYNAPGNRYPLPYNISSQLNAQYATPLDGYPNPEHNMYASIGKSTVPHSCGYGRALPAALQHRQSTYPPDQQHLIDFDERAQLMQHDFNDPRYYERRGQRAPAAKLSGIYAQPMVDTGYAPGYEMPSNLPATLPQPPPQDMYVYARPVPKSSRQRTAPEAARPELLDSLDNNRHKPTHKELTADGRRDICDAISYESPSLDDFPALSSASPPTPINAKVQDGVGSFESWNYVFKNLERSGYSKDLGDREDLLVQSLDLESLNLANGGGATAERHTQSANVDKARTLEKKRETREPRESRDSRVVQAPAPKPVPNASSSVGVKKVKSALKSASVDSRATGSRGSRGAIAKQPPPVSTQLIVTSPNEWSCRFCTFLNPDTKRICEMCCRSKDFNPEAAANVSHASSTCV</sequence>
<dbReference type="EMBL" id="CP012524">
    <property type="protein sequence ID" value="ALC40548.1"/>
    <property type="molecule type" value="Genomic_DNA"/>
</dbReference>
<keyword evidence="7" id="KW-1185">Reference proteome</keyword>
<dbReference type="SMR" id="A0A0M5IX17"/>
<dbReference type="PANTHER" id="PTHR15326:SF2">
    <property type="entry name" value="PROTEIN TAMOZHENNIC"/>
    <property type="match status" value="1"/>
</dbReference>
<dbReference type="GO" id="GO:0005737">
    <property type="term" value="C:cytoplasm"/>
    <property type="evidence" value="ECO:0007669"/>
    <property type="project" value="TreeGrafter"/>
</dbReference>
<dbReference type="Proteomes" id="UP000494163">
    <property type="component" value="Chromosome 2R"/>
</dbReference>
<dbReference type="Gene3D" id="1.20.58.2190">
    <property type="match status" value="1"/>
</dbReference>
<feature type="region of interest" description="Disordered" evidence="4">
    <location>
        <begin position="622"/>
        <end position="709"/>
    </location>
</feature>
<dbReference type="PROSITE" id="PS01358">
    <property type="entry name" value="ZF_RANBP2_1"/>
    <property type="match status" value="1"/>
</dbReference>
<proteinExistence type="predicted"/>
<feature type="compositionally biased region" description="Basic and acidic residues" evidence="4">
    <location>
        <begin position="516"/>
        <end position="540"/>
    </location>
</feature>
<evidence type="ECO:0000259" key="5">
    <source>
        <dbReference type="PROSITE" id="PS01358"/>
    </source>
</evidence>
<dbReference type="InterPro" id="IPR001876">
    <property type="entry name" value="Znf_RanBP2"/>
</dbReference>
<dbReference type="OrthoDB" id="9837000at2759"/>
<feature type="compositionally biased region" description="Low complexity" evidence="4">
    <location>
        <begin position="670"/>
        <end position="690"/>
    </location>
</feature>
<evidence type="ECO:0000256" key="4">
    <source>
        <dbReference type="SAM" id="MobiDB-lite"/>
    </source>
</evidence>
<gene>
    <name evidence="6" type="ORF">Dbus_chr2Rg127</name>
</gene>
<dbReference type="GO" id="GO:0008270">
    <property type="term" value="F:zinc ion binding"/>
    <property type="evidence" value="ECO:0007669"/>
    <property type="project" value="UniProtKB-KW"/>
</dbReference>
<name>A0A0M5IX17_DROBS</name>
<keyword evidence="2" id="KW-0863">Zinc-finger</keyword>
<protein>
    <submittedName>
        <fullName evidence="6">Tamo</fullName>
    </submittedName>
</protein>
<evidence type="ECO:0000256" key="1">
    <source>
        <dbReference type="ARBA" id="ARBA00022723"/>
    </source>
</evidence>
<evidence type="ECO:0000313" key="6">
    <source>
        <dbReference type="EMBL" id="ALC40548.1"/>
    </source>
</evidence>
<dbReference type="SUPFAM" id="SSF143503">
    <property type="entry name" value="PUG domain-like"/>
    <property type="match status" value="1"/>
</dbReference>
<feature type="region of interest" description="Disordered" evidence="4">
    <location>
        <begin position="504"/>
        <end position="540"/>
    </location>
</feature>
<evidence type="ECO:0000256" key="2">
    <source>
        <dbReference type="ARBA" id="ARBA00022771"/>
    </source>
</evidence>
<reference evidence="6 7" key="1">
    <citation type="submission" date="2015-08" db="EMBL/GenBank/DDBJ databases">
        <title>Ancestral chromatin configuration constrains chromatin evolution on differentiating sex chromosomes in Drosophila.</title>
        <authorList>
            <person name="Zhou Q."/>
            <person name="Bachtrog D."/>
        </authorList>
    </citation>
    <scope>NUCLEOTIDE SEQUENCE [LARGE SCALE GENOMIC DNA]</scope>
    <source>
        <tissue evidence="6">Whole larvae</tissue>
    </source>
</reference>
<keyword evidence="1" id="KW-0479">Metal-binding</keyword>
<evidence type="ECO:0000313" key="7">
    <source>
        <dbReference type="Proteomes" id="UP000494163"/>
    </source>
</evidence>
<evidence type="ECO:0000256" key="3">
    <source>
        <dbReference type="ARBA" id="ARBA00022833"/>
    </source>
</evidence>
<dbReference type="SUPFAM" id="SSF90209">
    <property type="entry name" value="Ran binding protein zinc finger-like"/>
    <property type="match status" value="1"/>
</dbReference>
<feature type="region of interest" description="Disordered" evidence="4">
    <location>
        <begin position="216"/>
        <end position="240"/>
    </location>
</feature>
<dbReference type="Pfam" id="PF21388">
    <property type="entry name" value="SPATA2_PUB-like"/>
    <property type="match status" value="1"/>
</dbReference>
<feature type="compositionally biased region" description="Polar residues" evidence="4">
    <location>
        <begin position="227"/>
        <end position="237"/>
    </location>
</feature>
<accession>A0A0M5IX17</accession>
<keyword evidence="3" id="KW-0862">Zinc</keyword>
<organism evidence="6 7">
    <name type="scientific">Drosophila busckii</name>
    <name type="common">Fruit fly</name>
    <dbReference type="NCBI Taxonomy" id="30019"/>
    <lineage>
        <taxon>Eukaryota</taxon>
        <taxon>Metazoa</taxon>
        <taxon>Ecdysozoa</taxon>
        <taxon>Arthropoda</taxon>
        <taxon>Hexapoda</taxon>
        <taxon>Insecta</taxon>
        <taxon>Pterygota</taxon>
        <taxon>Neoptera</taxon>
        <taxon>Endopterygota</taxon>
        <taxon>Diptera</taxon>
        <taxon>Brachycera</taxon>
        <taxon>Muscomorpha</taxon>
        <taxon>Ephydroidea</taxon>
        <taxon>Drosophilidae</taxon>
        <taxon>Drosophila</taxon>
    </lineage>
</organism>
<dbReference type="InterPro" id="IPR048839">
    <property type="entry name" value="SPATA2_PUB-like"/>
</dbReference>